<dbReference type="VEuPathDB" id="FungiDB:GVI51_H08481"/>
<sequence length="1110" mass="127695">MEYRCLDCTTGDTIAVDLKVFLDLKEFKSYLSNKWGVPRAQILLLYPFGIKLKDSNFKHASDLESPEIYVYDRRLFSLTNEPHTGADAHADSDADADADTADVEQQAAQLLDSLLEQRRHPQLQDDLIRPIPSPLEDLKIADGISHRTAVSMLTTNLGWLSALEIDVNYYSSISDKCKEDTQSLARCLGTCEQYLGLYCYDVERLYNSNVVFLDQLHENSLQSRWKECYKNTLTKLAGLNGYLSQYVDEAKQIEKEVTLKSLDGKVNSKLKQIKKELDSYADQRKSIQNEIENLKNIKDMKNDDNELHEMQKSFDSIADTVRKASRDILDKDDALFTDEYITQEVVPVMIDIQKKVKTLLTVSQALYENMHELLTHKRNFQIQIIVKLGQIAWIQLQISELKQYLLNDCNADLTLYKDLEVEFAQIEDYPLIYGLYLVEKYRRQVWKCGMAKNMISISNDIKERSAAELTTRKNWYKNFGELSKPFNEDLTKYNDLDEISKLMNSDSQFLKEKYIQDLRNEQRKLEDVIKSFIKNMHDLGLSKETTQVLEQSFKEASNSNICSQIDVTYDHRRINNENDLIKRYKIRIRKLESLLHEQGYSSISKWPSGVLNHTDRPNYFADNVSPAGRSLLVSSSALLGLEPSASLKTDAEMFDLKKEIGDLSEKVTALEKDNKLKTDQLKITHSKLIDIEVEKAAFRETLNHLNKELARLTVNEEDQTNLLKEERLRFKKEMTSVTVVNQNLMNNLDTLQKNFEDVELENAHLKSKLKELQQRQDQLIEDSANEKLEIKSKYEKLIKEKDENMGQTFAVTNKAISGEQNKTESDIIHSSPYPEAILHLRTELFDIFSTNIYILENIGLLLTETSAGKFEIKRVKGLKKGLSQSLLDESAQISPIDGVINSVVYKNIRAQYEQLPNDNNISNCELFISSVKKIYENKLFESAVINRFKDIETLAKRLTKENKSKRILIDLYQNERLAVKDFRVNDLALFLPTKEALSETKSLSSSMASSFSSVDLSTPISGANNNITASRKSLHKPNVKHPWAAFTAFNESSRYFLKDENMVTDNKEWFIGKITDIQRLVVENISTNNPFKLPKDTVWYLISAEMISID</sequence>
<evidence type="ECO:0000259" key="11">
    <source>
        <dbReference type="Pfam" id="PF04108"/>
    </source>
</evidence>
<reference evidence="13 14" key="1">
    <citation type="submission" date="2015-10" db="EMBL/GenBank/DDBJ databases">
        <title>Draft genomes sequences of Candida glabrata isolates 1A, 1B, 2A, 2B, 3A and 3B.</title>
        <authorList>
            <person name="Haavelsrud O.E."/>
            <person name="Gaustad P."/>
        </authorList>
    </citation>
    <scope>NUCLEOTIDE SEQUENCE [LARGE SCALE GENOMIC DNA]</scope>
    <source>
        <strain evidence="13">910700640</strain>
    </source>
</reference>
<dbReference type="PANTHER" id="PTHR13222:SF1">
    <property type="entry name" value="RB1-INDUCIBLE COILED-COIL PROTEIN 1"/>
    <property type="match status" value="1"/>
</dbReference>
<feature type="coiled-coil region" evidence="10">
    <location>
        <begin position="270"/>
        <end position="304"/>
    </location>
</feature>
<dbReference type="GO" id="GO:0005774">
    <property type="term" value="C:vacuolar membrane"/>
    <property type="evidence" value="ECO:0007669"/>
    <property type="project" value="UniProtKB-SubCell"/>
</dbReference>
<dbReference type="VEuPathDB" id="FungiDB:GWK60_H08547"/>
<keyword evidence="7 9" id="KW-0072">Autophagy</keyword>
<dbReference type="GO" id="GO:2000786">
    <property type="term" value="P:positive regulation of autophagosome assembly"/>
    <property type="evidence" value="ECO:0007669"/>
    <property type="project" value="EnsemblFungi"/>
</dbReference>
<dbReference type="InterPro" id="IPR019460">
    <property type="entry name" value="Atg11_C"/>
</dbReference>
<dbReference type="GO" id="GO:0071957">
    <property type="term" value="C:old mitotic spindle pole body"/>
    <property type="evidence" value="ECO:0007669"/>
    <property type="project" value="EnsemblFungi"/>
</dbReference>
<comment type="subunit">
    <text evidence="9">Homodimer.</text>
</comment>
<evidence type="ECO:0000256" key="7">
    <source>
        <dbReference type="ARBA" id="ARBA00023006"/>
    </source>
</evidence>
<feature type="coiled-coil region" evidence="10">
    <location>
        <begin position="653"/>
        <end position="800"/>
    </location>
</feature>
<dbReference type="Pfam" id="PF04108">
    <property type="entry name" value="ATG17_like"/>
    <property type="match status" value="1"/>
</dbReference>
<evidence type="ECO:0000256" key="5">
    <source>
        <dbReference type="ARBA" id="ARBA00022554"/>
    </source>
</evidence>
<organism evidence="13 14">
    <name type="scientific">Candida glabrata</name>
    <name type="common">Yeast</name>
    <name type="synonym">Torulopsis glabrata</name>
    <dbReference type="NCBI Taxonomy" id="5478"/>
    <lineage>
        <taxon>Eukaryota</taxon>
        <taxon>Fungi</taxon>
        <taxon>Dikarya</taxon>
        <taxon>Ascomycota</taxon>
        <taxon>Saccharomycotina</taxon>
        <taxon>Saccharomycetes</taxon>
        <taxon>Saccharomycetales</taxon>
        <taxon>Saccharomycetaceae</taxon>
        <taxon>Nakaseomyces</taxon>
    </lineage>
</organism>
<dbReference type="Pfam" id="PF10377">
    <property type="entry name" value="ATG11"/>
    <property type="match status" value="1"/>
</dbReference>
<evidence type="ECO:0000259" key="12">
    <source>
        <dbReference type="Pfam" id="PF10377"/>
    </source>
</evidence>
<dbReference type="InterPro" id="IPR045326">
    <property type="entry name" value="ATG17-like_dom"/>
</dbReference>
<dbReference type="GO" id="GO:0034727">
    <property type="term" value="P:piecemeal microautophagy of the nucleus"/>
    <property type="evidence" value="ECO:0007669"/>
    <property type="project" value="EnsemblFungi"/>
</dbReference>
<name>A0A0W0D9S1_CANGB</name>
<evidence type="ECO:0000256" key="8">
    <source>
        <dbReference type="ARBA" id="ARBA00023054"/>
    </source>
</evidence>
<evidence type="ECO:0000256" key="6">
    <source>
        <dbReference type="ARBA" id="ARBA00022927"/>
    </source>
</evidence>
<evidence type="ECO:0000313" key="13">
    <source>
        <dbReference type="EMBL" id="KTB04586.1"/>
    </source>
</evidence>
<evidence type="ECO:0000256" key="2">
    <source>
        <dbReference type="ARBA" id="ARBA00009729"/>
    </source>
</evidence>
<dbReference type="GO" id="GO:0000149">
    <property type="term" value="F:SNARE binding"/>
    <property type="evidence" value="ECO:0007669"/>
    <property type="project" value="EnsemblFungi"/>
</dbReference>
<dbReference type="GO" id="GO:0000422">
    <property type="term" value="P:autophagy of mitochondrion"/>
    <property type="evidence" value="ECO:0007669"/>
    <property type="project" value="EnsemblFungi"/>
</dbReference>
<keyword evidence="9" id="KW-0472">Membrane</keyword>
<evidence type="ECO:0000256" key="9">
    <source>
        <dbReference type="RuleBase" id="RU367075"/>
    </source>
</evidence>
<gene>
    <name evidence="13" type="ORF">AO440_002264</name>
</gene>
<dbReference type="GO" id="GO:0000425">
    <property type="term" value="P:pexophagy"/>
    <property type="evidence" value="ECO:0007669"/>
    <property type="project" value="EnsemblFungi"/>
</dbReference>
<comment type="caution">
    <text evidence="13">The sequence shown here is derived from an EMBL/GenBank/DDBJ whole genome shotgun (WGS) entry which is preliminary data.</text>
</comment>
<keyword evidence="8 10" id="KW-0175">Coiled coil</keyword>
<feature type="domain" description="Autophagy protein ATG17-like" evidence="11">
    <location>
        <begin position="154"/>
        <end position="481"/>
    </location>
</feature>
<dbReference type="GO" id="GO:0034517">
    <property type="term" value="P:ribophagy"/>
    <property type="evidence" value="ECO:0007669"/>
    <property type="project" value="EnsemblFungi"/>
</dbReference>
<dbReference type="VEuPathDB" id="FungiDB:CAGL0H08558g"/>
<protein>
    <recommendedName>
        <fullName evidence="3 9">Autophagy-related protein 11</fullName>
    </recommendedName>
</protein>
<keyword evidence="5 9" id="KW-0926">Vacuole</keyword>
<dbReference type="GO" id="GO:0034497">
    <property type="term" value="P:protein localization to phagophore assembly site"/>
    <property type="evidence" value="ECO:0007669"/>
    <property type="project" value="EnsemblFungi"/>
</dbReference>
<dbReference type="GO" id="GO:0032258">
    <property type="term" value="P:cytoplasm to vacuole targeting by the Cvt pathway"/>
    <property type="evidence" value="ECO:0007669"/>
    <property type="project" value="EnsemblFungi"/>
</dbReference>
<dbReference type="Gene3D" id="1.10.287.1490">
    <property type="match status" value="1"/>
</dbReference>
<proteinExistence type="inferred from homology"/>
<dbReference type="GO" id="GO:0019901">
    <property type="term" value="F:protein kinase binding"/>
    <property type="evidence" value="ECO:0007669"/>
    <property type="project" value="TreeGrafter"/>
</dbReference>
<comment type="function">
    <text evidence="9">Involved in cytoplasm to vacuole transport (Cvt), pexophagy, mitophagy and nucleophagy. Recruits mitochondria for their selective degradation via autophagy (mitophagy) during starvation. Works as scaffold proteins that recruit ATG proteins to the pre-autophagosome (PAS), the site of vesicle/autophagosome formation. Required for the Cvt vesicles completion.</text>
</comment>
<dbReference type="GO" id="GO:0061709">
    <property type="term" value="P:reticulophagy"/>
    <property type="evidence" value="ECO:0007669"/>
    <property type="project" value="EnsemblFungi"/>
</dbReference>
<dbReference type="GO" id="GO:0060090">
    <property type="term" value="F:molecular adaptor activity"/>
    <property type="evidence" value="ECO:0007669"/>
    <property type="project" value="EnsemblFungi"/>
</dbReference>
<evidence type="ECO:0000256" key="3">
    <source>
        <dbReference type="ARBA" id="ARBA00013804"/>
    </source>
</evidence>
<dbReference type="GO" id="GO:0007059">
    <property type="term" value="P:chromosome segregation"/>
    <property type="evidence" value="ECO:0007669"/>
    <property type="project" value="EnsemblFungi"/>
</dbReference>
<dbReference type="GO" id="GO:0006995">
    <property type="term" value="P:cellular response to nitrogen starvation"/>
    <property type="evidence" value="ECO:0007669"/>
    <property type="project" value="EnsemblFungi"/>
</dbReference>
<dbReference type="VEuPathDB" id="FungiDB:B1J91_H08558g"/>
<evidence type="ECO:0000313" key="14">
    <source>
        <dbReference type="Proteomes" id="UP000054886"/>
    </source>
</evidence>
<dbReference type="AlphaFoldDB" id="A0A0W0D9S1"/>
<evidence type="ECO:0000256" key="4">
    <source>
        <dbReference type="ARBA" id="ARBA00022448"/>
    </source>
</evidence>
<dbReference type="GO" id="GO:0034045">
    <property type="term" value="C:phagophore assembly site membrane"/>
    <property type="evidence" value="ECO:0007669"/>
    <property type="project" value="UniProtKB-SubCell"/>
</dbReference>
<dbReference type="PANTHER" id="PTHR13222">
    <property type="entry name" value="RB1-INDUCIBLE COILED-COIL"/>
    <property type="match status" value="1"/>
</dbReference>
<dbReference type="Proteomes" id="UP000054886">
    <property type="component" value="Unassembled WGS sequence"/>
</dbReference>
<dbReference type="GO" id="GO:0031503">
    <property type="term" value="P:protein-containing complex localization"/>
    <property type="evidence" value="ECO:0007669"/>
    <property type="project" value="EnsemblFungi"/>
</dbReference>
<dbReference type="EMBL" id="LLZZ01000116">
    <property type="protein sequence ID" value="KTB04586.1"/>
    <property type="molecule type" value="Genomic_DNA"/>
</dbReference>
<feature type="domain" description="Autophagy-related protein 11 C-terminal" evidence="12">
    <location>
        <begin position="941"/>
        <end position="1106"/>
    </location>
</feature>
<accession>A0A0W0D9S1</accession>
<evidence type="ECO:0000256" key="10">
    <source>
        <dbReference type="SAM" id="Coils"/>
    </source>
</evidence>
<evidence type="ECO:0000256" key="1">
    <source>
        <dbReference type="ARBA" id="ARBA00004148"/>
    </source>
</evidence>
<keyword evidence="6 9" id="KW-0653">Protein transport</keyword>
<comment type="similarity">
    <text evidence="2 9">Belongs to the ATG11 family.</text>
</comment>
<keyword evidence="4 9" id="KW-0813">Transport</keyword>
<comment type="subcellular location">
    <subcellularLocation>
        <location evidence="9">Preautophagosomal structure membrane</location>
        <topology evidence="9">Peripheral membrane protein</topology>
    </subcellularLocation>
    <subcellularLocation>
        <location evidence="1 9">Vacuole membrane</location>
        <topology evidence="1 9">Peripheral membrane protein</topology>
    </subcellularLocation>
    <text evidence="9">During pexophagy, accumulates in the vacuolar membrane region, where the peroxisomes contact the vacuole.</text>
</comment>
<dbReference type="InterPro" id="IPR040040">
    <property type="entry name" value="ATG11"/>
</dbReference>
<dbReference type="GO" id="GO:1990316">
    <property type="term" value="C:Atg1/ULK1 kinase complex"/>
    <property type="evidence" value="ECO:0007669"/>
    <property type="project" value="TreeGrafter"/>
</dbReference>
<dbReference type="GO" id="GO:1903599">
    <property type="term" value="P:positive regulation of autophagy of mitochondrion"/>
    <property type="evidence" value="ECO:0007669"/>
    <property type="project" value="UniProtKB-UniRule"/>
</dbReference>